<feature type="binding site" evidence="12 15">
    <location>
        <position position="312"/>
    </location>
    <ligand>
        <name>Mg(2+)</name>
        <dbReference type="ChEBI" id="CHEBI:18420"/>
    </ligand>
</feature>
<gene>
    <name evidence="12" type="primary">eno</name>
    <name evidence="19" type="ORF">A2150_01420</name>
</gene>
<evidence type="ECO:0000256" key="6">
    <source>
        <dbReference type="ARBA" id="ARBA00022525"/>
    </source>
</evidence>
<keyword evidence="9 12" id="KW-0324">Glycolysis</keyword>
<evidence type="ECO:0000256" key="13">
    <source>
        <dbReference type="PIRSR" id="PIRSR001400-1"/>
    </source>
</evidence>
<dbReference type="InterPro" id="IPR020810">
    <property type="entry name" value="Enolase_C"/>
</dbReference>
<evidence type="ECO:0000256" key="4">
    <source>
        <dbReference type="ARBA" id="ARBA00017068"/>
    </source>
</evidence>
<dbReference type="GO" id="GO:0004634">
    <property type="term" value="F:phosphopyruvate hydratase activity"/>
    <property type="evidence" value="ECO:0007669"/>
    <property type="project" value="UniProtKB-UniRule"/>
</dbReference>
<feature type="binding site" evidence="14">
    <location>
        <position position="164"/>
    </location>
    <ligand>
        <name>substrate</name>
    </ligand>
</feature>
<feature type="binding site" evidence="12">
    <location>
        <position position="367"/>
    </location>
    <ligand>
        <name>(2R)-2-phosphoglycerate</name>
        <dbReference type="ChEBI" id="CHEBI:58289"/>
    </ligand>
</feature>
<comment type="cofactor">
    <cofactor evidence="15">
        <name>Mg(2+)</name>
        <dbReference type="ChEBI" id="CHEBI:18420"/>
    </cofactor>
    <text evidence="15">Mg(2+) is required for catalysis and for stabilizing the dimer.</text>
</comment>
<dbReference type="SMART" id="SM01193">
    <property type="entry name" value="Enolase_N"/>
    <property type="match status" value="1"/>
</dbReference>
<dbReference type="Gene3D" id="3.20.20.120">
    <property type="entry name" value="Enolase-like C-terminal domain"/>
    <property type="match status" value="1"/>
</dbReference>
<evidence type="ECO:0000256" key="14">
    <source>
        <dbReference type="PIRSR" id="PIRSR001400-2"/>
    </source>
</evidence>
<organism evidence="19 20">
    <name type="scientific">Candidatus Muproteobacteria bacterium RBG_16_64_11</name>
    <dbReference type="NCBI Taxonomy" id="1817758"/>
    <lineage>
        <taxon>Bacteria</taxon>
        <taxon>Pseudomonadati</taxon>
        <taxon>Pseudomonadota</taxon>
        <taxon>Candidatus Muproteobacteria</taxon>
    </lineage>
</organism>
<evidence type="ECO:0000256" key="3">
    <source>
        <dbReference type="ARBA" id="ARBA00012058"/>
    </source>
</evidence>
<evidence type="ECO:0000313" key="20">
    <source>
        <dbReference type="Proteomes" id="UP000177925"/>
    </source>
</evidence>
<dbReference type="GO" id="GO:0009986">
    <property type="term" value="C:cell surface"/>
    <property type="evidence" value="ECO:0007669"/>
    <property type="project" value="UniProtKB-SubCell"/>
</dbReference>
<dbReference type="PIRSF" id="PIRSF001400">
    <property type="entry name" value="Enolase"/>
    <property type="match status" value="1"/>
</dbReference>
<keyword evidence="7 12" id="KW-0479">Metal-binding</keyword>
<comment type="function">
    <text evidence="11 12">Catalyzes the reversible conversion of 2-phosphoglycerate (2-PG) into phosphoenolpyruvate (PEP). It is essential for the degradation of carbohydrates via glycolysis.</text>
</comment>
<dbReference type="EC" id="4.2.1.11" evidence="3 12"/>
<comment type="subcellular location">
    <subcellularLocation>
        <location evidence="12">Cytoplasm</location>
    </subcellularLocation>
    <subcellularLocation>
        <location evidence="12">Secreted</location>
    </subcellularLocation>
    <subcellularLocation>
        <location evidence="12">Cell surface</location>
    </subcellularLocation>
    <text evidence="12">Fractions of enolase are present in both the cytoplasm and on the cell surface.</text>
</comment>
<dbReference type="SFLD" id="SFLDG00178">
    <property type="entry name" value="enolase"/>
    <property type="match status" value="1"/>
</dbReference>
<dbReference type="SMART" id="SM01192">
    <property type="entry name" value="Enolase_C"/>
    <property type="match status" value="1"/>
</dbReference>
<dbReference type="GO" id="GO:0006096">
    <property type="term" value="P:glycolytic process"/>
    <property type="evidence" value="ECO:0007669"/>
    <property type="project" value="UniProtKB-UniRule"/>
</dbReference>
<feature type="domain" description="Enolase N-terminal" evidence="18">
    <location>
        <begin position="4"/>
        <end position="134"/>
    </location>
</feature>
<dbReference type="GO" id="GO:0000287">
    <property type="term" value="F:magnesium ion binding"/>
    <property type="evidence" value="ECO:0007669"/>
    <property type="project" value="UniProtKB-UniRule"/>
</dbReference>
<dbReference type="InterPro" id="IPR020811">
    <property type="entry name" value="Enolase_N"/>
</dbReference>
<comment type="caution">
    <text evidence="19">The sequence shown here is derived from an EMBL/GenBank/DDBJ whole genome shotgun (WGS) entry which is preliminary data.</text>
</comment>
<comment type="pathway">
    <text evidence="1 12">Carbohydrate degradation; glycolysis; pyruvate from D-glyceraldehyde 3-phosphate: step 4/5.</text>
</comment>
<dbReference type="Pfam" id="PF00113">
    <property type="entry name" value="Enolase_C"/>
    <property type="match status" value="1"/>
</dbReference>
<evidence type="ECO:0000256" key="10">
    <source>
        <dbReference type="ARBA" id="ARBA00023239"/>
    </source>
</evidence>
<accession>A0A1F6T9M9</accession>
<proteinExistence type="inferred from homology"/>
<feature type="active site" description="Proton donor" evidence="12 13">
    <location>
        <position position="205"/>
    </location>
</feature>
<keyword evidence="19" id="KW-0670">Pyruvate</keyword>
<feature type="binding site" evidence="12">
    <location>
        <position position="388"/>
    </location>
    <ligand>
        <name>(2R)-2-phosphoglycerate</name>
        <dbReference type="ChEBI" id="CHEBI:58289"/>
    </ligand>
</feature>
<keyword evidence="10 12" id="KW-0456">Lyase</keyword>
<dbReference type="PANTHER" id="PTHR11902">
    <property type="entry name" value="ENOLASE"/>
    <property type="match status" value="1"/>
</dbReference>
<feature type="compositionally biased region" description="Basic and acidic residues" evidence="16">
    <location>
        <begin position="44"/>
        <end position="57"/>
    </location>
</feature>
<dbReference type="PRINTS" id="PR00148">
    <property type="entry name" value="ENOLASE"/>
</dbReference>
<comment type="cofactor">
    <cofactor evidence="12">
        <name>Mg(2+)</name>
        <dbReference type="ChEBI" id="CHEBI:18420"/>
    </cofactor>
    <text evidence="12">Binds a second Mg(2+) ion via substrate during catalysis.</text>
</comment>
<dbReference type="AlphaFoldDB" id="A0A1F6T9M9"/>
<dbReference type="HAMAP" id="MF_00318">
    <property type="entry name" value="Enolase"/>
    <property type="match status" value="1"/>
</dbReference>
<sequence>MTTIIDIRAREILDSRGNPTVEAEVTLKSGARGRASVPSGASTGEREAVELRDHDPKRYGGKGVRRACGNVTGEIRAALLGRDVRDQAAIDRAMIELDGTPTKERLGANAILAVSLAAARAAAAAAGLPLYRYLNDQDRYDMPVPMMNIINGGAHADNSVDLQEFMILPVSAGSFSEALRCGTEVFHALKKVLQNKGLATTVGDEGGFAPDLGSNEAAIQVILEGIGAAGYRPGRDVCIGIDAASSEFFKDGRYRLTSEQQVLSAGEFVDKLADWVERYPIVTIEDGCGENDWDGWAQLTRKLGREVQLVGDDLFVTNSAILARGIEQGIANAILIKVNQIGTLTETLDAIRMAKQAGYAAVISHRSGETEDTFIADLAVATGCGQIKTGSLSRSERVAKYNQLLRIEEELGAAASYPGRRAFPRLAARA</sequence>
<dbReference type="Pfam" id="PF03952">
    <property type="entry name" value="Enolase_N"/>
    <property type="match status" value="1"/>
</dbReference>
<dbReference type="GO" id="GO:0005576">
    <property type="term" value="C:extracellular region"/>
    <property type="evidence" value="ECO:0007669"/>
    <property type="project" value="UniProtKB-SubCell"/>
</dbReference>
<dbReference type="PROSITE" id="PS00164">
    <property type="entry name" value="ENOLASE"/>
    <property type="match status" value="1"/>
</dbReference>
<feature type="active site" description="Proton acceptor" evidence="12 13">
    <location>
        <position position="337"/>
    </location>
</feature>
<evidence type="ECO:0000256" key="11">
    <source>
        <dbReference type="ARBA" id="ARBA00045763"/>
    </source>
</evidence>
<keyword evidence="5 12" id="KW-0963">Cytoplasm</keyword>
<dbReference type="STRING" id="1817758.A2150_01420"/>
<feature type="binding site" evidence="14">
    <location>
        <position position="312"/>
    </location>
    <ligand>
        <name>substrate</name>
    </ligand>
</feature>
<dbReference type="FunFam" id="3.20.20.120:FF:000001">
    <property type="entry name" value="Enolase"/>
    <property type="match status" value="1"/>
</dbReference>
<reference evidence="19 20" key="1">
    <citation type="journal article" date="2016" name="Nat. Commun.">
        <title>Thousands of microbial genomes shed light on interconnected biogeochemical processes in an aquifer system.</title>
        <authorList>
            <person name="Anantharaman K."/>
            <person name="Brown C.T."/>
            <person name="Hug L.A."/>
            <person name="Sharon I."/>
            <person name="Castelle C.J."/>
            <person name="Probst A.J."/>
            <person name="Thomas B.C."/>
            <person name="Singh A."/>
            <person name="Wilkins M.J."/>
            <person name="Karaoz U."/>
            <person name="Brodie E.L."/>
            <person name="Williams K.H."/>
            <person name="Hubbard S.S."/>
            <person name="Banfield J.F."/>
        </authorList>
    </citation>
    <scope>NUCLEOTIDE SEQUENCE [LARGE SCALE GENOMIC DNA]</scope>
</reference>
<dbReference type="CDD" id="cd03313">
    <property type="entry name" value="enolase"/>
    <property type="match status" value="1"/>
</dbReference>
<dbReference type="SUPFAM" id="SSF51604">
    <property type="entry name" value="Enolase C-terminal domain-like"/>
    <property type="match status" value="1"/>
</dbReference>
<name>A0A1F6T9M9_9PROT</name>
<evidence type="ECO:0000256" key="15">
    <source>
        <dbReference type="PIRSR" id="PIRSR001400-3"/>
    </source>
</evidence>
<evidence type="ECO:0000256" key="2">
    <source>
        <dbReference type="ARBA" id="ARBA00009604"/>
    </source>
</evidence>
<evidence type="ECO:0000256" key="12">
    <source>
        <dbReference type="HAMAP-Rule" id="MF_00318"/>
    </source>
</evidence>
<dbReference type="SUPFAM" id="SSF54826">
    <property type="entry name" value="Enolase N-terminal domain-like"/>
    <property type="match status" value="1"/>
</dbReference>
<evidence type="ECO:0000256" key="16">
    <source>
        <dbReference type="SAM" id="MobiDB-lite"/>
    </source>
</evidence>
<keyword evidence="8 12" id="KW-0460">Magnesium</keyword>
<feature type="binding site" evidence="12">
    <location>
        <position position="163"/>
    </location>
    <ligand>
        <name>(2R)-2-phosphoglycerate</name>
        <dbReference type="ChEBI" id="CHEBI:58289"/>
    </ligand>
</feature>
<evidence type="ECO:0000256" key="8">
    <source>
        <dbReference type="ARBA" id="ARBA00022842"/>
    </source>
</evidence>
<evidence type="ECO:0000256" key="7">
    <source>
        <dbReference type="ARBA" id="ARBA00022723"/>
    </source>
</evidence>
<feature type="binding site" evidence="12">
    <location>
        <position position="337"/>
    </location>
    <ligand>
        <name>(2R)-2-phosphoglycerate</name>
        <dbReference type="ChEBI" id="CHEBI:58289"/>
    </ligand>
</feature>
<keyword evidence="6 12" id="KW-0964">Secreted</keyword>
<dbReference type="SFLD" id="SFLDS00001">
    <property type="entry name" value="Enolase"/>
    <property type="match status" value="1"/>
</dbReference>
<feature type="domain" description="Enolase C-terminal TIM barrel" evidence="17">
    <location>
        <begin position="139"/>
        <end position="425"/>
    </location>
</feature>
<evidence type="ECO:0000259" key="18">
    <source>
        <dbReference type="SMART" id="SM01193"/>
    </source>
</evidence>
<feature type="binding site" evidence="12 15">
    <location>
        <position position="285"/>
    </location>
    <ligand>
        <name>Mg(2+)</name>
        <dbReference type="ChEBI" id="CHEBI:18420"/>
    </ligand>
</feature>
<comment type="similarity">
    <text evidence="2 12">Belongs to the enolase family.</text>
</comment>
<evidence type="ECO:0000256" key="9">
    <source>
        <dbReference type="ARBA" id="ARBA00023152"/>
    </source>
</evidence>
<feature type="binding site" evidence="14">
    <location>
        <position position="388"/>
    </location>
    <ligand>
        <name>substrate</name>
    </ligand>
</feature>
<feature type="binding site" evidence="14">
    <location>
        <position position="285"/>
    </location>
    <ligand>
        <name>substrate</name>
    </ligand>
</feature>
<feature type="binding site" evidence="14">
    <location>
        <position position="155"/>
    </location>
    <ligand>
        <name>substrate</name>
    </ligand>
</feature>
<dbReference type="UniPathway" id="UPA00109">
    <property type="reaction ID" value="UER00187"/>
</dbReference>
<protein>
    <recommendedName>
        <fullName evidence="4 12">Enolase</fullName>
        <ecNumber evidence="3 12">4.2.1.11</ecNumber>
    </recommendedName>
    <alternativeName>
        <fullName evidence="12">2-phospho-D-glycerate hydro-lyase</fullName>
    </alternativeName>
    <alternativeName>
        <fullName evidence="12">2-phosphoglycerate dehydratase</fullName>
    </alternativeName>
</protein>
<dbReference type="EMBL" id="MFSS01000116">
    <property type="protein sequence ID" value="OGI41786.1"/>
    <property type="molecule type" value="Genomic_DNA"/>
</dbReference>
<dbReference type="FunFam" id="3.30.390.10:FF:000001">
    <property type="entry name" value="Enolase"/>
    <property type="match status" value="1"/>
</dbReference>
<comment type="catalytic activity">
    <reaction evidence="12">
        <text>(2R)-2-phosphoglycerate = phosphoenolpyruvate + H2O</text>
        <dbReference type="Rhea" id="RHEA:10164"/>
        <dbReference type="ChEBI" id="CHEBI:15377"/>
        <dbReference type="ChEBI" id="CHEBI:58289"/>
        <dbReference type="ChEBI" id="CHEBI:58702"/>
        <dbReference type="EC" id="4.2.1.11"/>
    </reaction>
</comment>
<dbReference type="Proteomes" id="UP000177925">
    <property type="component" value="Unassembled WGS sequence"/>
</dbReference>
<dbReference type="InterPro" id="IPR036849">
    <property type="entry name" value="Enolase-like_C_sf"/>
</dbReference>
<feature type="binding site" evidence="12 15">
    <location>
        <position position="242"/>
    </location>
    <ligand>
        <name>Mg(2+)</name>
        <dbReference type="ChEBI" id="CHEBI:18420"/>
    </ligand>
</feature>
<evidence type="ECO:0000259" key="17">
    <source>
        <dbReference type="SMART" id="SM01192"/>
    </source>
</evidence>
<dbReference type="InterPro" id="IPR029017">
    <property type="entry name" value="Enolase-like_N"/>
</dbReference>
<dbReference type="PANTHER" id="PTHR11902:SF1">
    <property type="entry name" value="ENOLASE"/>
    <property type="match status" value="1"/>
</dbReference>
<evidence type="ECO:0000313" key="19">
    <source>
        <dbReference type="EMBL" id="OGI41786.1"/>
    </source>
</evidence>
<dbReference type="SFLD" id="SFLDF00002">
    <property type="entry name" value="enolase"/>
    <property type="match status" value="1"/>
</dbReference>
<dbReference type="GO" id="GO:0000015">
    <property type="term" value="C:phosphopyruvate hydratase complex"/>
    <property type="evidence" value="ECO:0007669"/>
    <property type="project" value="InterPro"/>
</dbReference>
<dbReference type="InterPro" id="IPR000941">
    <property type="entry name" value="Enolase"/>
</dbReference>
<feature type="binding site" evidence="14">
    <location>
        <begin position="364"/>
        <end position="367"/>
    </location>
    <ligand>
        <name>substrate</name>
    </ligand>
</feature>
<evidence type="ECO:0000256" key="5">
    <source>
        <dbReference type="ARBA" id="ARBA00022490"/>
    </source>
</evidence>
<feature type="binding site" evidence="12">
    <location>
        <position position="366"/>
    </location>
    <ligand>
        <name>(2R)-2-phosphoglycerate</name>
        <dbReference type="ChEBI" id="CHEBI:58289"/>
    </ligand>
</feature>
<evidence type="ECO:0000256" key="1">
    <source>
        <dbReference type="ARBA" id="ARBA00005031"/>
    </source>
</evidence>
<dbReference type="Gene3D" id="3.30.390.10">
    <property type="entry name" value="Enolase-like, N-terminal domain"/>
    <property type="match status" value="1"/>
</dbReference>
<dbReference type="NCBIfam" id="TIGR01060">
    <property type="entry name" value="eno"/>
    <property type="match status" value="1"/>
</dbReference>
<feature type="region of interest" description="Disordered" evidence="16">
    <location>
        <begin position="29"/>
        <end position="57"/>
    </location>
</feature>
<dbReference type="InterPro" id="IPR020809">
    <property type="entry name" value="Enolase_CS"/>
</dbReference>